<dbReference type="EMBL" id="CYKH01000597">
    <property type="protein sequence ID" value="CUG06535.1"/>
    <property type="molecule type" value="Genomic_DNA"/>
</dbReference>
<evidence type="ECO:0000256" key="1">
    <source>
        <dbReference type="SAM" id="MobiDB-lite"/>
    </source>
</evidence>
<feature type="compositionally biased region" description="Acidic residues" evidence="1">
    <location>
        <begin position="581"/>
        <end position="597"/>
    </location>
</feature>
<feature type="region of interest" description="Disordered" evidence="1">
    <location>
        <begin position="236"/>
        <end position="258"/>
    </location>
</feature>
<evidence type="ECO:0000313" key="2">
    <source>
        <dbReference type="EMBL" id="CUG06535.1"/>
    </source>
</evidence>
<feature type="compositionally biased region" description="Polar residues" evidence="1">
    <location>
        <begin position="556"/>
        <end position="565"/>
    </location>
</feature>
<dbReference type="VEuPathDB" id="TriTrypDB:BSAL_73020"/>
<reference evidence="3" key="1">
    <citation type="submission" date="2015-09" db="EMBL/GenBank/DDBJ databases">
        <authorList>
            <consortium name="Pathogen Informatics"/>
        </authorList>
    </citation>
    <scope>NUCLEOTIDE SEQUENCE [LARGE SCALE GENOMIC DNA]</scope>
    <source>
        <strain evidence="3">Lake Konstanz</strain>
    </source>
</reference>
<feature type="compositionally biased region" description="Polar residues" evidence="1">
    <location>
        <begin position="363"/>
        <end position="394"/>
    </location>
</feature>
<evidence type="ECO:0000313" key="3">
    <source>
        <dbReference type="Proteomes" id="UP000051952"/>
    </source>
</evidence>
<feature type="compositionally biased region" description="Low complexity" evidence="1">
    <location>
        <begin position="566"/>
        <end position="580"/>
    </location>
</feature>
<protein>
    <submittedName>
        <fullName evidence="2">Uncharacterized protein</fullName>
    </submittedName>
</protein>
<accession>A0A0S4IX24</accession>
<feature type="compositionally biased region" description="Low complexity" evidence="1">
    <location>
        <begin position="1"/>
        <end position="18"/>
    </location>
</feature>
<organism evidence="2 3">
    <name type="scientific">Bodo saltans</name>
    <name type="common">Flagellated protozoan</name>
    <dbReference type="NCBI Taxonomy" id="75058"/>
    <lineage>
        <taxon>Eukaryota</taxon>
        <taxon>Discoba</taxon>
        <taxon>Euglenozoa</taxon>
        <taxon>Kinetoplastea</taxon>
        <taxon>Metakinetoplastina</taxon>
        <taxon>Eubodonida</taxon>
        <taxon>Bodonidae</taxon>
        <taxon>Bodo</taxon>
    </lineage>
</organism>
<proteinExistence type="predicted"/>
<dbReference type="AlphaFoldDB" id="A0A0S4IX24"/>
<dbReference type="Proteomes" id="UP000051952">
    <property type="component" value="Unassembled WGS sequence"/>
</dbReference>
<feature type="region of interest" description="Disordered" evidence="1">
    <location>
        <begin position="1"/>
        <end position="41"/>
    </location>
</feature>
<feature type="region of interest" description="Disordered" evidence="1">
    <location>
        <begin position="345"/>
        <end position="440"/>
    </location>
</feature>
<gene>
    <name evidence="2" type="ORF">BSAL_73020</name>
</gene>
<name>A0A0S4IX24_BODSA</name>
<keyword evidence="3" id="KW-1185">Reference proteome</keyword>
<sequence>MKQALASPAAAAANQTAASPERTALHTRLFADSSSTEAASPSRAALVTESWRDQGRHIAESTRLQILALVEVEQEERRAIEDIDDDERDIICNALNRSQQQTLLKVQLERAVNGNTTSLRRKSFELWKLYAKARQQQRRITQVRDMSMYQRMQMTPLARKYYETIREQDEKKAEKARIQRELEAHERAERIRKQRNAVKRSGGQDFISINRSRVAEPDATLVPMLDLRGASFASGAAASAASPQRHSLRPPLERMRSPRHSTAVVYIDPKTGSTPATPVSTGRPSLAKIVSMRGGPSPNSFRDFQGREARLQLIQQQFDLLPPAQKARVFRKLKKWDMVPVLDAQSTKAAGPQQQQQQRRTRFATTNSNNDNVNVHDISNATSASLPSNHQMFSPSVAKSRPPVPSPVHRAASGGGRTSNPLNSYEYEEEDEEDPPSHNVSHDALDMERVRMENSRADKLFNSPFVEDVRGETGGNLHQHHHPSSHSVGIYGLAGSSMMMMAARNLRSPQTPMSVSYIHEPSPITPSGRGNITEEDEAVRSVVERLTFQSAVKNTQGLPSSHRLGQQQRQQQLPTTTTTEYDNDNGEEEDYPPDDEDLHAYMLETLRDAMRDGSNPHSA</sequence>
<feature type="region of interest" description="Disordered" evidence="1">
    <location>
        <begin position="556"/>
        <end position="597"/>
    </location>
</feature>